<dbReference type="CDD" id="cd01672">
    <property type="entry name" value="TMPK"/>
    <property type="match status" value="1"/>
</dbReference>
<dbReference type="Gene3D" id="3.40.50.300">
    <property type="entry name" value="P-loop containing nucleotide triphosphate hydrolases"/>
    <property type="match status" value="1"/>
</dbReference>
<dbReference type="GO" id="GO:0006235">
    <property type="term" value="P:dTTP biosynthetic process"/>
    <property type="evidence" value="ECO:0007669"/>
    <property type="project" value="TreeGrafter"/>
</dbReference>
<reference evidence="3" key="2">
    <citation type="journal article" date="2021" name="PeerJ">
        <title>Extensive microbial diversity within the chicken gut microbiome revealed by metagenomics and culture.</title>
        <authorList>
            <person name="Gilroy R."/>
            <person name="Ravi A."/>
            <person name="Getino M."/>
            <person name="Pursley I."/>
            <person name="Horton D.L."/>
            <person name="Alikhan N.F."/>
            <person name="Baker D."/>
            <person name="Gharbi K."/>
            <person name="Hall N."/>
            <person name="Watson M."/>
            <person name="Adriaenssens E.M."/>
            <person name="Foster-Nyarko E."/>
            <person name="Jarju S."/>
            <person name="Secka A."/>
            <person name="Antonio M."/>
            <person name="Oren A."/>
            <person name="Chaudhuri R.R."/>
            <person name="La Ragione R."/>
            <person name="Hildebrand F."/>
            <person name="Pallen M.J."/>
        </authorList>
    </citation>
    <scope>NUCLEOTIDE SEQUENCE</scope>
    <source>
        <strain evidence="3">8207</strain>
    </source>
</reference>
<dbReference type="GO" id="GO:0005737">
    <property type="term" value="C:cytoplasm"/>
    <property type="evidence" value="ECO:0007669"/>
    <property type="project" value="TreeGrafter"/>
</dbReference>
<keyword evidence="3" id="KW-0418">Kinase</keyword>
<protein>
    <submittedName>
        <fullName evidence="3">Thymidylate kinase</fullName>
    </submittedName>
</protein>
<dbReference type="EMBL" id="JADINC010000038">
    <property type="protein sequence ID" value="MBO8425323.1"/>
    <property type="molecule type" value="Genomic_DNA"/>
</dbReference>
<comment type="similarity">
    <text evidence="1">Belongs to the thymidylate kinase family.</text>
</comment>
<dbReference type="GO" id="GO:0006227">
    <property type="term" value="P:dUDP biosynthetic process"/>
    <property type="evidence" value="ECO:0007669"/>
    <property type="project" value="TreeGrafter"/>
</dbReference>
<proteinExistence type="inferred from homology"/>
<dbReference type="PANTHER" id="PTHR10344:SF1">
    <property type="entry name" value="THYMIDYLATE KINASE"/>
    <property type="match status" value="1"/>
</dbReference>
<organism evidence="3 4">
    <name type="scientific">Candidatus Enterousia avistercoris</name>
    <dbReference type="NCBI Taxonomy" id="2840788"/>
    <lineage>
        <taxon>Bacteria</taxon>
        <taxon>Pseudomonadati</taxon>
        <taxon>Pseudomonadota</taxon>
        <taxon>Alphaproteobacteria</taxon>
        <taxon>Candidatus Enterousia</taxon>
    </lineage>
</organism>
<dbReference type="InterPro" id="IPR039430">
    <property type="entry name" value="Thymidylate_kin-like_dom"/>
</dbReference>
<sequence length="230" mass="27061">MTQPGYMIAVEGADKAGKHTQVMKIMDYLDSRGIMAETLDFPQYKSFFGEIIKKYLGGKLGNGYDLPAEYTMLPYALDRQQQQPKITQWINEGKWVILDRYTYSNSFSVAKYPRDQWDEKIKFMEDLEFNQMGIRRPDYNIYLYLDPQISYNMRNCGLKPHQHGVPDKHECDFKLLHNVSRVYKYLAQMNPRTWKVINEMTPSGGRMTIDEVFAQLRPVIDGLIFKQRSR</sequence>
<dbReference type="SUPFAM" id="SSF52540">
    <property type="entry name" value="P-loop containing nucleoside triphosphate hydrolases"/>
    <property type="match status" value="1"/>
</dbReference>
<comment type="caution">
    <text evidence="3">The sequence shown here is derived from an EMBL/GenBank/DDBJ whole genome shotgun (WGS) entry which is preliminary data.</text>
</comment>
<name>A0A9D9DF17_9PROT</name>
<dbReference type="Pfam" id="PF02223">
    <property type="entry name" value="Thymidylate_kin"/>
    <property type="match status" value="1"/>
</dbReference>
<keyword evidence="3" id="KW-0808">Transferase</keyword>
<dbReference type="GO" id="GO:0006233">
    <property type="term" value="P:dTDP biosynthetic process"/>
    <property type="evidence" value="ECO:0007669"/>
    <property type="project" value="TreeGrafter"/>
</dbReference>
<dbReference type="Proteomes" id="UP000823630">
    <property type="component" value="Unassembled WGS sequence"/>
</dbReference>
<dbReference type="PANTHER" id="PTHR10344">
    <property type="entry name" value="THYMIDYLATE KINASE"/>
    <property type="match status" value="1"/>
</dbReference>
<gene>
    <name evidence="3" type="ORF">IAC69_02475</name>
</gene>
<feature type="domain" description="Thymidylate kinase-like" evidence="2">
    <location>
        <begin position="10"/>
        <end position="198"/>
    </location>
</feature>
<dbReference type="AlphaFoldDB" id="A0A9D9DF17"/>
<dbReference type="InterPro" id="IPR027417">
    <property type="entry name" value="P-loop_NTPase"/>
</dbReference>
<dbReference type="GO" id="GO:0004798">
    <property type="term" value="F:dTMP kinase activity"/>
    <property type="evidence" value="ECO:0007669"/>
    <property type="project" value="TreeGrafter"/>
</dbReference>
<evidence type="ECO:0000256" key="1">
    <source>
        <dbReference type="ARBA" id="ARBA00009776"/>
    </source>
</evidence>
<reference evidence="3" key="1">
    <citation type="submission" date="2020-10" db="EMBL/GenBank/DDBJ databases">
        <authorList>
            <person name="Gilroy R."/>
        </authorList>
    </citation>
    <scope>NUCLEOTIDE SEQUENCE</scope>
    <source>
        <strain evidence="3">8207</strain>
    </source>
</reference>
<evidence type="ECO:0000259" key="2">
    <source>
        <dbReference type="Pfam" id="PF02223"/>
    </source>
</evidence>
<evidence type="ECO:0000313" key="4">
    <source>
        <dbReference type="Proteomes" id="UP000823630"/>
    </source>
</evidence>
<accession>A0A9D9DF17</accession>
<evidence type="ECO:0000313" key="3">
    <source>
        <dbReference type="EMBL" id="MBO8425323.1"/>
    </source>
</evidence>